<evidence type="ECO:0000313" key="5">
    <source>
        <dbReference type="Proteomes" id="UP000636479"/>
    </source>
</evidence>
<dbReference type="Gene3D" id="3.20.20.80">
    <property type="entry name" value="Glycosidases"/>
    <property type="match status" value="1"/>
</dbReference>
<dbReference type="OrthoDB" id="5959761at2759"/>
<dbReference type="SUPFAM" id="SSF51445">
    <property type="entry name" value="(Trans)glycosidases"/>
    <property type="match status" value="1"/>
</dbReference>
<feature type="compositionally biased region" description="Gly residues" evidence="1">
    <location>
        <begin position="286"/>
        <end position="302"/>
    </location>
</feature>
<feature type="domain" description="Asl1-like glycosyl hydrolase catalytic" evidence="3">
    <location>
        <begin position="42"/>
        <end position="270"/>
    </location>
</feature>
<dbReference type="Proteomes" id="UP000636479">
    <property type="component" value="Unassembled WGS sequence"/>
</dbReference>
<sequence>MTLTLTTCLLFLFPLLISAHPTSRATTVTSTSKAGLAGGGDMAQFQKTGKVSWYYTWGLSSGEDTDLEFVPMLWGQKDVAGWTDPNNGINATIAARKPTAILGMNEPQEKGQSNLTPQQGADMWKTYLEPLRAQGIRLGSPAPSSAPSGKTWIQDFLTACAGGCTVDFIALHWYDVNATHFINYLNDFHSTFNLPIWVTEWACQNFNNGPQCTAPDIALLLNQTQAFMDSQDWVERYAWYGTMRVGDLNINSLDAMLTNDGKLNDLGEQYIGAEAPKTSGASPIGTGTGGARPTGSGGGGLPGLPGNADSYSSSWLKTCFALVAVTLFQLF</sequence>
<feature type="region of interest" description="Disordered" evidence="1">
    <location>
        <begin position="277"/>
        <end position="302"/>
    </location>
</feature>
<accession>A0A8H6WK69</accession>
<gene>
    <name evidence="4" type="ORF">MIND_00056100</name>
</gene>
<evidence type="ECO:0000256" key="2">
    <source>
        <dbReference type="SAM" id="SignalP"/>
    </source>
</evidence>
<dbReference type="GeneID" id="59340043"/>
<dbReference type="RefSeq" id="XP_037225437.1">
    <property type="nucleotide sequence ID" value="XM_037357527.1"/>
</dbReference>
<dbReference type="EMBL" id="JACAZF010000001">
    <property type="protein sequence ID" value="KAF7315414.1"/>
    <property type="molecule type" value="Genomic_DNA"/>
</dbReference>
<dbReference type="InterPro" id="IPR017853">
    <property type="entry name" value="GH"/>
</dbReference>
<dbReference type="PANTHER" id="PTHR34154">
    <property type="entry name" value="ALKALI-SENSITIVE LINKAGE PROTEIN 1"/>
    <property type="match status" value="1"/>
</dbReference>
<reference evidence="4" key="1">
    <citation type="submission" date="2020-05" db="EMBL/GenBank/DDBJ databases">
        <title>Mycena genomes resolve the evolution of fungal bioluminescence.</title>
        <authorList>
            <person name="Tsai I.J."/>
        </authorList>
    </citation>
    <scope>NUCLEOTIDE SEQUENCE</scope>
    <source>
        <strain evidence="4">171206Taipei</strain>
    </source>
</reference>
<dbReference type="InterPro" id="IPR024655">
    <property type="entry name" value="Asl1_glyco_hydro_catalytic"/>
</dbReference>
<keyword evidence="2" id="KW-0732">Signal</keyword>
<keyword evidence="5" id="KW-1185">Reference proteome</keyword>
<evidence type="ECO:0000256" key="1">
    <source>
        <dbReference type="SAM" id="MobiDB-lite"/>
    </source>
</evidence>
<protein>
    <submittedName>
        <fullName evidence="4">Glyco-hydro-cc domain-containing protein</fullName>
    </submittedName>
</protein>
<dbReference type="GO" id="GO:0009277">
    <property type="term" value="C:fungal-type cell wall"/>
    <property type="evidence" value="ECO:0007669"/>
    <property type="project" value="TreeGrafter"/>
</dbReference>
<organism evidence="4 5">
    <name type="scientific">Mycena indigotica</name>
    <dbReference type="NCBI Taxonomy" id="2126181"/>
    <lineage>
        <taxon>Eukaryota</taxon>
        <taxon>Fungi</taxon>
        <taxon>Dikarya</taxon>
        <taxon>Basidiomycota</taxon>
        <taxon>Agaricomycotina</taxon>
        <taxon>Agaricomycetes</taxon>
        <taxon>Agaricomycetidae</taxon>
        <taxon>Agaricales</taxon>
        <taxon>Marasmiineae</taxon>
        <taxon>Mycenaceae</taxon>
        <taxon>Mycena</taxon>
    </lineage>
</organism>
<dbReference type="PANTHER" id="PTHR34154:SF3">
    <property type="entry name" value="ALKALI-SENSITIVE LINKAGE PROTEIN 1"/>
    <property type="match status" value="1"/>
</dbReference>
<proteinExistence type="predicted"/>
<dbReference type="InterPro" id="IPR053183">
    <property type="entry name" value="ASL1"/>
</dbReference>
<dbReference type="AlphaFoldDB" id="A0A8H6WK69"/>
<feature type="signal peptide" evidence="2">
    <location>
        <begin position="1"/>
        <end position="19"/>
    </location>
</feature>
<dbReference type="GO" id="GO:0071966">
    <property type="term" value="P:fungal-type cell wall polysaccharide metabolic process"/>
    <property type="evidence" value="ECO:0007669"/>
    <property type="project" value="TreeGrafter"/>
</dbReference>
<name>A0A8H6WK69_9AGAR</name>
<evidence type="ECO:0000259" key="3">
    <source>
        <dbReference type="Pfam" id="PF11790"/>
    </source>
</evidence>
<feature type="chain" id="PRO_5034996412" evidence="2">
    <location>
        <begin position="20"/>
        <end position="331"/>
    </location>
</feature>
<comment type="caution">
    <text evidence="4">The sequence shown here is derived from an EMBL/GenBank/DDBJ whole genome shotgun (WGS) entry which is preliminary data.</text>
</comment>
<evidence type="ECO:0000313" key="4">
    <source>
        <dbReference type="EMBL" id="KAF7315414.1"/>
    </source>
</evidence>
<dbReference type="Pfam" id="PF11790">
    <property type="entry name" value="Glyco_hydro_cc"/>
    <property type="match status" value="1"/>
</dbReference>